<protein>
    <submittedName>
        <fullName evidence="1">Bacterial RNA polymerase, alpha chain C terminal domain</fullName>
    </submittedName>
</protein>
<evidence type="ECO:0000313" key="2">
    <source>
        <dbReference type="Proteomes" id="UP000067708"/>
    </source>
</evidence>
<dbReference type="SUPFAM" id="SSF47789">
    <property type="entry name" value="C-terminal domain of RNA polymerase alpha subunit"/>
    <property type="match status" value="1"/>
</dbReference>
<sequence>MPSKPQELDSEWYKIGLAAAARRALVDAKLYRVSDLRKISEQDLANLQGMGKSAMARIKQIMRAKKIKFLD</sequence>
<organism evidence="1 2">
    <name type="scientific">Rhodoluna lacicola</name>
    <dbReference type="NCBI Taxonomy" id="529884"/>
    <lineage>
        <taxon>Bacteria</taxon>
        <taxon>Bacillati</taxon>
        <taxon>Actinomycetota</taxon>
        <taxon>Actinomycetes</taxon>
        <taxon>Micrococcales</taxon>
        <taxon>Microbacteriaceae</taxon>
        <taxon>Luna cluster</taxon>
        <taxon>Luna-1 subcluster</taxon>
        <taxon>Rhodoluna</taxon>
    </lineage>
</organism>
<dbReference type="OrthoDB" id="5951444at2"/>
<name>A0A060JNS2_9MICO</name>
<evidence type="ECO:0000313" key="1">
    <source>
        <dbReference type="EMBL" id="AIC47854.1"/>
    </source>
</evidence>
<dbReference type="Proteomes" id="UP000067708">
    <property type="component" value="Chromosome"/>
</dbReference>
<keyword evidence="2" id="KW-1185">Reference proteome</keyword>
<accession>A0A060JNS2</accession>
<dbReference type="EMBL" id="CP007490">
    <property type="protein sequence ID" value="AIC47854.1"/>
    <property type="molecule type" value="Genomic_DNA"/>
</dbReference>
<reference evidence="1 2" key="1">
    <citation type="journal article" date="2014" name="Int. J. Syst. Evol. Microbiol.">
        <title>Rhodoluna lacicola gen. nov., sp. nov., a planktonic freshwater bacterium with stream-lined genome.</title>
        <authorList>
            <person name="Hahn M."/>
            <person name="Schmidt J."/>
            <person name="Taipale S.J."/>
            <person name="Doolittle W.F."/>
            <person name="Koll U."/>
        </authorList>
    </citation>
    <scope>NUCLEOTIDE SEQUENCE [LARGE SCALE GENOMIC DNA]</scope>
    <source>
        <strain evidence="1 2">MWH-Ta8</strain>
    </source>
</reference>
<gene>
    <name evidence="1" type="ORF">Rhola_00010580</name>
</gene>
<dbReference type="RefSeq" id="WP_051636309.1">
    <property type="nucleotide sequence ID" value="NZ_CP007490.1"/>
</dbReference>
<dbReference type="STRING" id="529884.Rhola_00010580"/>
<dbReference type="Gene3D" id="1.10.150.20">
    <property type="entry name" value="5' to 3' exonuclease, C-terminal subdomain"/>
    <property type="match status" value="1"/>
</dbReference>
<proteinExistence type="predicted"/>
<dbReference type="HOGENOM" id="CLU_2737390_0_0_11"/>
<dbReference type="AlphaFoldDB" id="A0A060JNS2"/>
<dbReference type="KEGG" id="rla:Rhola_00010580"/>